<comment type="similarity">
    <text evidence="1 5">Belongs to the plant dirigent protein family.</text>
</comment>
<keyword evidence="4" id="KW-0430">Lectin</keyword>
<dbReference type="EMBL" id="OZ075132">
    <property type="protein sequence ID" value="CAL4984556.1"/>
    <property type="molecule type" value="Genomic_DNA"/>
</dbReference>
<dbReference type="InterPro" id="IPR036404">
    <property type="entry name" value="Jacalin-like_lectin_dom_sf"/>
</dbReference>
<evidence type="ECO:0000256" key="1">
    <source>
        <dbReference type="ARBA" id="ARBA00010746"/>
    </source>
</evidence>
<dbReference type="Pfam" id="PF03018">
    <property type="entry name" value="Dirigent"/>
    <property type="match status" value="1"/>
</dbReference>
<dbReference type="AlphaFoldDB" id="A0ABC9ARP8"/>
<evidence type="ECO:0000256" key="3">
    <source>
        <dbReference type="ARBA" id="ARBA00022525"/>
    </source>
</evidence>
<proteinExistence type="inferred from homology"/>
<dbReference type="GO" id="GO:0048046">
    <property type="term" value="C:apoplast"/>
    <property type="evidence" value="ECO:0007669"/>
    <property type="project" value="UniProtKB-SubCell"/>
</dbReference>
<dbReference type="Gene3D" id="2.100.10.30">
    <property type="entry name" value="Jacalin-like lectin domain"/>
    <property type="match status" value="1"/>
</dbReference>
<dbReference type="Gene3D" id="2.40.480.10">
    <property type="entry name" value="Allene oxide cyclase-like"/>
    <property type="match status" value="1"/>
</dbReference>
<evidence type="ECO:0000259" key="6">
    <source>
        <dbReference type="PROSITE" id="PS51752"/>
    </source>
</evidence>
<organism evidence="7 8">
    <name type="scientific">Urochloa decumbens</name>
    <dbReference type="NCBI Taxonomy" id="240449"/>
    <lineage>
        <taxon>Eukaryota</taxon>
        <taxon>Viridiplantae</taxon>
        <taxon>Streptophyta</taxon>
        <taxon>Embryophyta</taxon>
        <taxon>Tracheophyta</taxon>
        <taxon>Spermatophyta</taxon>
        <taxon>Magnoliopsida</taxon>
        <taxon>Liliopsida</taxon>
        <taxon>Poales</taxon>
        <taxon>Poaceae</taxon>
        <taxon>PACMAD clade</taxon>
        <taxon>Panicoideae</taxon>
        <taxon>Panicodae</taxon>
        <taxon>Paniceae</taxon>
        <taxon>Melinidinae</taxon>
        <taxon>Urochloa</taxon>
    </lineage>
</organism>
<evidence type="ECO:0000313" key="8">
    <source>
        <dbReference type="Proteomes" id="UP001497457"/>
    </source>
</evidence>
<keyword evidence="8" id="KW-1185">Reference proteome</keyword>
<dbReference type="PROSITE" id="PS51752">
    <property type="entry name" value="JACALIN_LECTIN"/>
    <property type="match status" value="1"/>
</dbReference>
<keyword evidence="3 5" id="KW-0964">Secreted</keyword>
<comment type="function">
    <text evidence="5">Dirigent proteins impart stereoselectivity on the phenoxy radical-coupling reaction, yielding optically active lignans from two molecules of coniferyl alcohol in the biosynthesis of lignans, flavonolignans, and alkaloids and thus plays a central role in plant secondary metabolism.</text>
</comment>
<dbReference type="GO" id="GO:0030246">
    <property type="term" value="F:carbohydrate binding"/>
    <property type="evidence" value="ECO:0007669"/>
    <property type="project" value="UniProtKB-KW"/>
</dbReference>
<reference evidence="7 8" key="2">
    <citation type="submission" date="2024-10" db="EMBL/GenBank/DDBJ databases">
        <authorList>
            <person name="Ryan C."/>
        </authorList>
    </citation>
    <scope>NUCLEOTIDE SEQUENCE [LARGE SCALE GENOMIC DNA]</scope>
</reference>
<dbReference type="InterPro" id="IPR033734">
    <property type="entry name" value="Jacalin-like_lectin_dom_plant"/>
</dbReference>
<dbReference type="CDD" id="cd09612">
    <property type="entry name" value="Jacalin"/>
    <property type="match status" value="1"/>
</dbReference>
<dbReference type="Pfam" id="PF01419">
    <property type="entry name" value="Jacalin"/>
    <property type="match status" value="1"/>
</dbReference>
<dbReference type="InterPro" id="IPR004265">
    <property type="entry name" value="Dirigent"/>
</dbReference>
<dbReference type="InterPro" id="IPR044859">
    <property type="entry name" value="Allene_oxi_cyc_Dirigent"/>
</dbReference>
<name>A0ABC9ARP8_9POAL</name>
<comment type="subcellular location">
    <subcellularLocation>
        <location evidence="5">Secreted</location>
        <location evidence="5">Extracellular space</location>
        <location evidence="5">Apoplast</location>
    </subcellularLocation>
</comment>
<accession>A0ABC9ARP8</accession>
<comment type="subunit">
    <text evidence="2 5">Homodimer.</text>
</comment>
<evidence type="ECO:0000256" key="2">
    <source>
        <dbReference type="ARBA" id="ARBA00011738"/>
    </source>
</evidence>
<protein>
    <recommendedName>
        <fullName evidence="5">Dirigent protein</fullName>
    </recommendedName>
</protein>
<evidence type="ECO:0000256" key="4">
    <source>
        <dbReference type="ARBA" id="ARBA00022734"/>
    </source>
</evidence>
<sequence length="306" mass="33539">MAKYTDNFKIAPRAAFKQYNELNFSNLYLHHYYSGPNRTQTTIIKMDPATRLGETSVNNWPIYDGLGSDAKVVARAQGLHVFAGNWRCGFSIVFENERFKGSTLEVDGVPVEEGEWAIVGGTGEFKMATGVIYKKKHERNNNGNIIELTVHGFCPVLPKPYKVGPWGTDGWGQPYDIKDTPVRLVDSITVRHGDVVDAIEFSYIDQAGVKHNEKMGGDGGSASTFKLGPSEYVVEVSGTIGKWGTEHAAIGTIKFVTNMGSYGPYGLGTNTTGSYSARAEDGYNIAGFFGRSGCFVNKLGFYMHPL</sequence>
<feature type="domain" description="Jacalin-type lectin" evidence="6">
    <location>
        <begin position="160"/>
        <end position="305"/>
    </location>
</feature>
<evidence type="ECO:0000313" key="7">
    <source>
        <dbReference type="EMBL" id="CAL4984556.1"/>
    </source>
</evidence>
<evidence type="ECO:0000256" key="5">
    <source>
        <dbReference type="RuleBase" id="RU363099"/>
    </source>
</evidence>
<dbReference type="InterPro" id="IPR001229">
    <property type="entry name" value="Jacalin-like_lectin_dom"/>
</dbReference>
<dbReference type="SUPFAM" id="SSF51101">
    <property type="entry name" value="Mannose-binding lectins"/>
    <property type="match status" value="1"/>
</dbReference>
<dbReference type="SMART" id="SM00915">
    <property type="entry name" value="Jacalin"/>
    <property type="match status" value="1"/>
</dbReference>
<keyword evidence="5" id="KW-0052">Apoplast</keyword>
<dbReference type="GO" id="GO:0009699">
    <property type="term" value="P:phenylpropanoid biosynthetic process"/>
    <property type="evidence" value="ECO:0007669"/>
    <property type="project" value="UniProtKB-ARBA"/>
</dbReference>
<gene>
    <name evidence="7" type="ORF">URODEC1_LOCUS57544</name>
</gene>
<reference evidence="8" key="1">
    <citation type="submission" date="2024-06" db="EMBL/GenBank/DDBJ databases">
        <authorList>
            <person name="Ryan C."/>
        </authorList>
    </citation>
    <scope>NUCLEOTIDE SEQUENCE [LARGE SCALE GENOMIC DNA]</scope>
</reference>
<dbReference type="PANTHER" id="PTHR46506">
    <property type="entry name" value="OS05G0143600 PROTEIN"/>
    <property type="match status" value="1"/>
</dbReference>
<dbReference type="Proteomes" id="UP001497457">
    <property type="component" value="Chromosome 22rd"/>
</dbReference>